<dbReference type="AlphaFoldDB" id="A0A0C3CE86"/>
<accession>A0A0C3CE86</accession>
<sequence>MPSDGPGPETSFQDLANLGWPKQQIFDTLNSVRSGTMSDISDLHLNDGFCQQWGWYSYNVTIGNLIPQSNIPTNITSTETVWSYDNSKNNQPFTTTWNEIWVQTTTASVSVTTSASVSLSASFNIPDIGGTSLSVSISSSATTAQTATDSHQLGNTWTITVGPYETMLIDRITTTTSQEVLYSQKYGIADGTQGLIASKWNDHYYWAFCINHYLTDESGNPPTGTLVLTGTGQKQSFDHKIIRKKAGNQGTNSRSVANVIAVSDKKVLIAIPGRRK</sequence>
<gene>
    <name evidence="1" type="ORF">M413DRAFT_408377</name>
</gene>
<dbReference type="SUPFAM" id="SSF56973">
    <property type="entry name" value="Aerolisin/ETX pore-forming domain"/>
    <property type="match status" value="1"/>
</dbReference>
<evidence type="ECO:0000313" key="2">
    <source>
        <dbReference type="Proteomes" id="UP000053424"/>
    </source>
</evidence>
<dbReference type="OrthoDB" id="3031013at2759"/>
<protein>
    <submittedName>
        <fullName evidence="1">Uncharacterized protein</fullName>
    </submittedName>
</protein>
<reference evidence="1 2" key="1">
    <citation type="submission" date="2014-04" db="EMBL/GenBank/DDBJ databases">
        <authorList>
            <consortium name="DOE Joint Genome Institute"/>
            <person name="Kuo A."/>
            <person name="Gay G."/>
            <person name="Dore J."/>
            <person name="Kohler A."/>
            <person name="Nagy L.G."/>
            <person name="Floudas D."/>
            <person name="Copeland A."/>
            <person name="Barry K.W."/>
            <person name="Cichocki N."/>
            <person name="Veneault-Fourrey C."/>
            <person name="LaButti K."/>
            <person name="Lindquist E.A."/>
            <person name="Lipzen A."/>
            <person name="Lundell T."/>
            <person name="Morin E."/>
            <person name="Murat C."/>
            <person name="Sun H."/>
            <person name="Tunlid A."/>
            <person name="Henrissat B."/>
            <person name="Grigoriev I.V."/>
            <person name="Hibbett D.S."/>
            <person name="Martin F."/>
            <person name="Nordberg H.P."/>
            <person name="Cantor M.N."/>
            <person name="Hua S.X."/>
        </authorList>
    </citation>
    <scope>NUCLEOTIDE SEQUENCE [LARGE SCALE GENOMIC DNA]</scope>
    <source>
        <strain evidence="2">h7</strain>
    </source>
</reference>
<evidence type="ECO:0000313" key="1">
    <source>
        <dbReference type="EMBL" id="KIM42524.1"/>
    </source>
</evidence>
<dbReference type="Proteomes" id="UP000053424">
    <property type="component" value="Unassembled WGS sequence"/>
</dbReference>
<dbReference type="HOGENOM" id="CLU_079135_0_0_1"/>
<dbReference type="EMBL" id="KN831777">
    <property type="protein sequence ID" value="KIM42524.1"/>
    <property type="molecule type" value="Genomic_DNA"/>
</dbReference>
<proteinExistence type="predicted"/>
<organism evidence="1 2">
    <name type="scientific">Hebeloma cylindrosporum</name>
    <dbReference type="NCBI Taxonomy" id="76867"/>
    <lineage>
        <taxon>Eukaryota</taxon>
        <taxon>Fungi</taxon>
        <taxon>Dikarya</taxon>
        <taxon>Basidiomycota</taxon>
        <taxon>Agaricomycotina</taxon>
        <taxon>Agaricomycetes</taxon>
        <taxon>Agaricomycetidae</taxon>
        <taxon>Agaricales</taxon>
        <taxon>Agaricineae</taxon>
        <taxon>Hymenogastraceae</taxon>
        <taxon>Hebeloma</taxon>
    </lineage>
</organism>
<reference evidence="2" key="2">
    <citation type="submission" date="2015-01" db="EMBL/GenBank/DDBJ databases">
        <title>Evolutionary Origins and Diversification of the Mycorrhizal Mutualists.</title>
        <authorList>
            <consortium name="DOE Joint Genome Institute"/>
            <consortium name="Mycorrhizal Genomics Consortium"/>
            <person name="Kohler A."/>
            <person name="Kuo A."/>
            <person name="Nagy L.G."/>
            <person name="Floudas D."/>
            <person name="Copeland A."/>
            <person name="Barry K.W."/>
            <person name="Cichocki N."/>
            <person name="Veneault-Fourrey C."/>
            <person name="LaButti K."/>
            <person name="Lindquist E.A."/>
            <person name="Lipzen A."/>
            <person name="Lundell T."/>
            <person name="Morin E."/>
            <person name="Murat C."/>
            <person name="Riley R."/>
            <person name="Ohm R."/>
            <person name="Sun H."/>
            <person name="Tunlid A."/>
            <person name="Henrissat B."/>
            <person name="Grigoriev I.V."/>
            <person name="Hibbett D.S."/>
            <person name="Martin F."/>
        </authorList>
    </citation>
    <scope>NUCLEOTIDE SEQUENCE [LARGE SCALE GENOMIC DNA]</scope>
    <source>
        <strain evidence="2">h7</strain>
    </source>
</reference>
<name>A0A0C3CE86_HEBCY</name>
<keyword evidence="2" id="KW-1185">Reference proteome</keyword>
<dbReference type="CDD" id="cd20228">
    <property type="entry name" value="PFM_TDP-like"/>
    <property type="match status" value="1"/>
</dbReference>
<dbReference type="Gene3D" id="2.170.15.10">
    <property type="entry name" value="Proaerolysin, chain A, domain 3"/>
    <property type="match status" value="1"/>
</dbReference>